<proteinExistence type="predicted"/>
<dbReference type="AlphaFoldDB" id="A0A8J3WQ34"/>
<name>A0A8J3WQ34_9ACTN</name>
<accession>A0A8J3WQ34</accession>
<feature type="region of interest" description="Disordered" evidence="1">
    <location>
        <begin position="1"/>
        <end position="27"/>
    </location>
</feature>
<sequence length="58" mass="6083">MPEVTVRHCAGSGHAPALPPAPRPTGPTRIALPFLAPLTPYGGADRRRETIRRTGAGL</sequence>
<reference evidence="2" key="1">
    <citation type="submission" date="2021-01" db="EMBL/GenBank/DDBJ databases">
        <title>Whole genome shotgun sequence of Planobispora takensis NBRC 109077.</title>
        <authorList>
            <person name="Komaki H."/>
            <person name="Tamura T."/>
        </authorList>
    </citation>
    <scope>NUCLEOTIDE SEQUENCE</scope>
    <source>
        <strain evidence="2">NBRC 109077</strain>
    </source>
</reference>
<gene>
    <name evidence="2" type="ORF">Pta02_00220</name>
</gene>
<evidence type="ECO:0000313" key="3">
    <source>
        <dbReference type="Proteomes" id="UP000634476"/>
    </source>
</evidence>
<keyword evidence="3" id="KW-1185">Reference proteome</keyword>
<protein>
    <submittedName>
        <fullName evidence="2">Uncharacterized protein</fullName>
    </submittedName>
</protein>
<evidence type="ECO:0000313" key="2">
    <source>
        <dbReference type="EMBL" id="GIH98013.1"/>
    </source>
</evidence>
<evidence type="ECO:0000256" key="1">
    <source>
        <dbReference type="SAM" id="MobiDB-lite"/>
    </source>
</evidence>
<dbReference type="RefSeq" id="WP_203872529.1">
    <property type="nucleotide sequence ID" value="NZ_BOOK01000001.1"/>
</dbReference>
<dbReference type="Proteomes" id="UP000634476">
    <property type="component" value="Unassembled WGS sequence"/>
</dbReference>
<dbReference type="EMBL" id="BOOK01000001">
    <property type="protein sequence ID" value="GIH98013.1"/>
    <property type="molecule type" value="Genomic_DNA"/>
</dbReference>
<comment type="caution">
    <text evidence="2">The sequence shown here is derived from an EMBL/GenBank/DDBJ whole genome shotgun (WGS) entry which is preliminary data.</text>
</comment>
<organism evidence="2 3">
    <name type="scientific">Planobispora takensis</name>
    <dbReference type="NCBI Taxonomy" id="1367882"/>
    <lineage>
        <taxon>Bacteria</taxon>
        <taxon>Bacillati</taxon>
        <taxon>Actinomycetota</taxon>
        <taxon>Actinomycetes</taxon>
        <taxon>Streptosporangiales</taxon>
        <taxon>Streptosporangiaceae</taxon>
        <taxon>Planobispora</taxon>
    </lineage>
</organism>